<dbReference type="InterPro" id="IPR036081">
    <property type="entry name" value="Translin_sf"/>
</dbReference>
<dbReference type="InterPro" id="IPR047287">
    <property type="entry name" value="Tudor_SGF29_rpt2"/>
</dbReference>
<dbReference type="InterPro" id="IPR016069">
    <property type="entry name" value="Translin_C"/>
</dbReference>
<feature type="coiled-coil region" evidence="8">
    <location>
        <begin position="6"/>
        <end position="33"/>
    </location>
</feature>
<keyword evidence="4" id="KW-0963">Cytoplasm</keyword>
<keyword evidence="6" id="KW-0238">DNA-binding</keyword>
<comment type="similarity">
    <text evidence="3">Belongs to the translin family.</text>
</comment>
<reference evidence="11 12" key="1">
    <citation type="submission" date="2024-05" db="EMBL/GenBank/DDBJ databases">
        <title>A draft genome resource for the thread blight pathogen Marasmius tenuissimus strain MS-2.</title>
        <authorList>
            <person name="Yulfo-Soto G.E."/>
            <person name="Baruah I.K."/>
            <person name="Amoako-Attah I."/>
            <person name="Bukari Y."/>
            <person name="Meinhardt L.W."/>
            <person name="Bailey B.A."/>
            <person name="Cohen S.P."/>
        </authorList>
    </citation>
    <scope>NUCLEOTIDE SEQUENCE [LARGE SCALE GENOMIC DNA]</scope>
    <source>
        <strain evidence="11 12">MS-2</strain>
    </source>
</reference>
<dbReference type="Gene3D" id="1.20.58.200">
    <property type="entry name" value="Translin, domain 2"/>
    <property type="match status" value="1"/>
</dbReference>
<feature type="compositionally biased region" description="Low complexity" evidence="9">
    <location>
        <begin position="351"/>
        <end position="376"/>
    </location>
</feature>
<evidence type="ECO:0000313" key="11">
    <source>
        <dbReference type="EMBL" id="KAL0069777.1"/>
    </source>
</evidence>
<dbReference type="InterPro" id="IPR002848">
    <property type="entry name" value="Translin_fam"/>
</dbReference>
<dbReference type="InterPro" id="IPR010750">
    <property type="entry name" value="SGF29_tudor-like_dom"/>
</dbReference>
<dbReference type="Gene3D" id="2.30.30.140">
    <property type="match status" value="2"/>
</dbReference>
<evidence type="ECO:0000256" key="1">
    <source>
        <dbReference type="ARBA" id="ARBA00004123"/>
    </source>
</evidence>
<dbReference type="PANTHER" id="PTHR10741">
    <property type="entry name" value="TRANSLIN AND TRANSLIN ASSOCIATED PROTEIN X"/>
    <property type="match status" value="1"/>
</dbReference>
<evidence type="ECO:0000256" key="5">
    <source>
        <dbReference type="ARBA" id="ARBA00022884"/>
    </source>
</evidence>
<keyword evidence="8" id="KW-0175">Coiled coil</keyword>
<evidence type="ECO:0000256" key="8">
    <source>
        <dbReference type="SAM" id="Coils"/>
    </source>
</evidence>
<accession>A0ABR3AB44</accession>
<feature type="region of interest" description="Disordered" evidence="9">
    <location>
        <begin position="336"/>
        <end position="392"/>
    </location>
</feature>
<dbReference type="CDD" id="cd20394">
    <property type="entry name" value="Tudor_SGF29_rpt2"/>
    <property type="match status" value="1"/>
</dbReference>
<dbReference type="InterPro" id="IPR047288">
    <property type="entry name" value="Tudor_SGF29_rpt1"/>
</dbReference>
<organism evidence="11 12">
    <name type="scientific">Marasmius tenuissimus</name>
    <dbReference type="NCBI Taxonomy" id="585030"/>
    <lineage>
        <taxon>Eukaryota</taxon>
        <taxon>Fungi</taxon>
        <taxon>Dikarya</taxon>
        <taxon>Basidiomycota</taxon>
        <taxon>Agaricomycotina</taxon>
        <taxon>Agaricomycetes</taxon>
        <taxon>Agaricomycetidae</taxon>
        <taxon>Agaricales</taxon>
        <taxon>Marasmiineae</taxon>
        <taxon>Marasmiaceae</taxon>
        <taxon>Marasmius</taxon>
    </lineage>
</organism>
<evidence type="ECO:0000256" key="3">
    <source>
        <dbReference type="ARBA" id="ARBA00005902"/>
    </source>
</evidence>
<gene>
    <name evidence="11" type="ORF">AAF712_003046</name>
</gene>
<name>A0ABR3AB44_9AGAR</name>
<dbReference type="SUPFAM" id="SSF74784">
    <property type="entry name" value="Translin"/>
    <property type="match status" value="1"/>
</dbReference>
<evidence type="ECO:0000313" key="12">
    <source>
        <dbReference type="Proteomes" id="UP001437256"/>
    </source>
</evidence>
<sequence>MDPADLDKLNELLDHESDLKEKIRDQIAELDKKTRTMNGLLNRVHSTQRDAIPGLIETVRPILTSCQPTLAALADLIPPHQFWRWKDMWCNSIRTTVFVASLCQYLTDGTLVSLKQTSDILGIQEDWKDRVTLSAEDYLHGVITLVNELSRLAVNAVTLGDYEQPLRISAFVKDVFAGFSMLNLKNDTLRRRFDSLKYDIKKIEEVVYDVSLRKLTPSAKSTSPTGASDWEAIPLYLLPSAELVCWGHAAASLAALADIYKQSATQETIGRVNRLISAWPPDDVVPAEGFDSVKATHKKLSTALEDIQNTSKEEIKAIEGAMEHLGVLMALRKAPEVIQPDKRNKRPRPLSPSTTPAPAPQQSGSSSRGPSIVVPPRSSPMPFSREPKARREALAKQLPLKEGRKVAFHPPPAKNAAAADQEDQWILAVVTKCINADKNRYEVHDPEPQENGEPGLHYNTTLRSIIPLPDTGAPLGHPSSLSAYREFPKGSTVMALYPDTSVFYRAEVVATPQDLKPAGKANTSYMPAYKVKFEDDDGQEHLVAAQWVVEWPGS</sequence>
<dbReference type="PROSITE" id="PS51518">
    <property type="entry name" value="SGF29_C"/>
    <property type="match status" value="1"/>
</dbReference>
<keyword evidence="7" id="KW-0539">Nucleus</keyword>
<dbReference type="Gene3D" id="1.20.58.190">
    <property type="entry name" value="Translin, domain 1"/>
    <property type="match status" value="1"/>
</dbReference>
<dbReference type="InterPro" id="IPR033956">
    <property type="entry name" value="Translin"/>
</dbReference>
<dbReference type="CDD" id="cd14819">
    <property type="entry name" value="Translin"/>
    <property type="match status" value="1"/>
</dbReference>
<keyword evidence="12" id="KW-1185">Reference proteome</keyword>
<dbReference type="Pfam" id="PF01997">
    <property type="entry name" value="Translin"/>
    <property type="match status" value="1"/>
</dbReference>
<dbReference type="InterPro" id="IPR016068">
    <property type="entry name" value="Translin_N"/>
</dbReference>
<proteinExistence type="inferred from homology"/>
<protein>
    <recommendedName>
        <fullName evidence="10">SGF29 C-terminal domain-containing protein</fullName>
    </recommendedName>
</protein>
<feature type="domain" description="SGF29 C-terminal" evidence="10">
    <location>
        <begin position="396"/>
        <end position="554"/>
    </location>
</feature>
<dbReference type="CDD" id="cd20393">
    <property type="entry name" value="Tudor_SGF29_rpt1"/>
    <property type="match status" value="1"/>
</dbReference>
<evidence type="ECO:0000256" key="9">
    <source>
        <dbReference type="SAM" id="MobiDB-lite"/>
    </source>
</evidence>
<keyword evidence="5" id="KW-0694">RNA-binding</keyword>
<dbReference type="Proteomes" id="UP001437256">
    <property type="component" value="Unassembled WGS sequence"/>
</dbReference>
<dbReference type="Pfam" id="PF07039">
    <property type="entry name" value="SGF29_Tudor"/>
    <property type="match status" value="1"/>
</dbReference>
<evidence type="ECO:0000259" key="10">
    <source>
        <dbReference type="PROSITE" id="PS51518"/>
    </source>
</evidence>
<dbReference type="EMBL" id="JBBXMP010000010">
    <property type="protein sequence ID" value="KAL0069777.1"/>
    <property type="molecule type" value="Genomic_DNA"/>
</dbReference>
<evidence type="ECO:0000256" key="6">
    <source>
        <dbReference type="ARBA" id="ARBA00023125"/>
    </source>
</evidence>
<evidence type="ECO:0000256" key="2">
    <source>
        <dbReference type="ARBA" id="ARBA00004496"/>
    </source>
</evidence>
<comment type="subcellular location">
    <subcellularLocation>
        <location evidence="2">Cytoplasm</location>
    </subcellularLocation>
    <subcellularLocation>
        <location evidence="1">Nucleus</location>
    </subcellularLocation>
</comment>
<evidence type="ECO:0000256" key="7">
    <source>
        <dbReference type="ARBA" id="ARBA00023242"/>
    </source>
</evidence>
<evidence type="ECO:0000256" key="4">
    <source>
        <dbReference type="ARBA" id="ARBA00022490"/>
    </source>
</evidence>
<comment type="caution">
    <text evidence="11">The sequence shown here is derived from an EMBL/GenBank/DDBJ whole genome shotgun (WGS) entry which is preliminary data.</text>
</comment>